<evidence type="ECO:0000313" key="1">
    <source>
        <dbReference type="EMBL" id="GIP17812.1"/>
    </source>
</evidence>
<evidence type="ECO:0008006" key="3">
    <source>
        <dbReference type="Google" id="ProtNLM"/>
    </source>
</evidence>
<keyword evidence="2" id="KW-1185">Reference proteome</keyword>
<dbReference type="Gene3D" id="3.20.20.150">
    <property type="entry name" value="Divalent-metal-dependent TIM barrel enzymes"/>
    <property type="match status" value="1"/>
</dbReference>
<comment type="caution">
    <text evidence="1">The sequence shown here is derived from an EMBL/GenBank/DDBJ whole genome shotgun (WGS) entry which is preliminary data.</text>
</comment>
<evidence type="ECO:0000313" key="2">
    <source>
        <dbReference type="Proteomes" id="UP000683139"/>
    </source>
</evidence>
<reference evidence="1" key="1">
    <citation type="submission" date="2021-03" db="EMBL/GenBank/DDBJ databases">
        <title>Antimicrobial resistance genes in bacteria isolated from Japanese honey, and their potential for conferring macrolide and lincosamide resistance in the American foulbrood pathogen Paenibacillus larvae.</title>
        <authorList>
            <person name="Okamoto M."/>
            <person name="Kumagai M."/>
            <person name="Kanamori H."/>
            <person name="Takamatsu D."/>
        </authorList>
    </citation>
    <scope>NUCLEOTIDE SEQUENCE</scope>
    <source>
        <strain evidence="1">J40TS1</strain>
    </source>
</reference>
<dbReference type="PANTHER" id="PTHR12110">
    <property type="entry name" value="HYDROXYPYRUVATE ISOMERASE"/>
    <property type="match status" value="1"/>
</dbReference>
<name>A0A920CV75_9BACL</name>
<dbReference type="RefSeq" id="WP_213517497.1">
    <property type="nucleotide sequence ID" value="NZ_BOSE01000006.1"/>
</dbReference>
<sequence>MDNAKHVQIGLQMYSLKHLAEKDLVKTLMDVKKIGYSTIELVAYYTFKPSTIRTIAKRLGLQIPSVHVAIPVYDEQKIEKEFERLAKLVLETGSHYIVVPWLPIRETLKQHELQFLQHLLNSMVKITEQQKLQLVLHNFSREFDKSVDDQDQEEDCFVLDKLLEPFDEQQIQLELDFSDLYLAGLNPFEIYERYEARTPFVHLRTITRGRKDCLLEHGEIDYRKHLTSMTNLESKVLYIEQQSHTGKTMEDAEKNFQYITQLLQEERQNQAQSQFLYAQPSVKGSLL</sequence>
<dbReference type="AlphaFoldDB" id="A0A920CV75"/>
<accession>A0A920CV75</accession>
<dbReference type="InterPro" id="IPR036237">
    <property type="entry name" value="Xyl_isomerase-like_sf"/>
</dbReference>
<organism evidence="1 2">
    <name type="scientific">Paenibacillus montaniterrae</name>
    <dbReference type="NCBI Taxonomy" id="429341"/>
    <lineage>
        <taxon>Bacteria</taxon>
        <taxon>Bacillati</taxon>
        <taxon>Bacillota</taxon>
        <taxon>Bacilli</taxon>
        <taxon>Bacillales</taxon>
        <taxon>Paenibacillaceae</taxon>
        <taxon>Paenibacillus</taxon>
    </lineage>
</organism>
<protein>
    <recommendedName>
        <fullName evidence="3">Xylose isomerase-like TIM barrel domain-containing protein</fullName>
    </recommendedName>
</protein>
<dbReference type="SUPFAM" id="SSF51658">
    <property type="entry name" value="Xylose isomerase-like"/>
    <property type="match status" value="1"/>
</dbReference>
<dbReference type="PANTHER" id="PTHR12110:SF41">
    <property type="entry name" value="INOSOSE DEHYDRATASE"/>
    <property type="match status" value="1"/>
</dbReference>
<dbReference type="InterPro" id="IPR050312">
    <property type="entry name" value="IolE/XylAMocC-like"/>
</dbReference>
<proteinExistence type="predicted"/>
<dbReference type="EMBL" id="BOSE01000006">
    <property type="protein sequence ID" value="GIP17812.1"/>
    <property type="molecule type" value="Genomic_DNA"/>
</dbReference>
<dbReference type="Proteomes" id="UP000683139">
    <property type="component" value="Unassembled WGS sequence"/>
</dbReference>
<gene>
    <name evidence="1" type="ORF">J40TS1_34540</name>
</gene>